<dbReference type="Proteomes" id="UP000288805">
    <property type="component" value="Unassembled WGS sequence"/>
</dbReference>
<proteinExistence type="predicted"/>
<accession>A0A438DA86</accession>
<reference evidence="1 2" key="1">
    <citation type="journal article" date="2018" name="PLoS Genet.">
        <title>Population sequencing reveals clonal diversity and ancestral inbreeding in the grapevine cultivar Chardonnay.</title>
        <authorList>
            <person name="Roach M.J."/>
            <person name="Johnson D.L."/>
            <person name="Bohlmann J."/>
            <person name="van Vuuren H.J."/>
            <person name="Jones S.J."/>
            <person name="Pretorius I.S."/>
            <person name="Schmidt S.A."/>
            <person name="Borneman A.R."/>
        </authorList>
    </citation>
    <scope>NUCLEOTIDE SEQUENCE [LARGE SCALE GENOMIC DNA]</scope>
    <source>
        <strain evidence="2">cv. Chardonnay</strain>
        <tissue evidence="1">Leaf</tissue>
    </source>
</reference>
<dbReference type="EMBL" id="QGNW01001721">
    <property type="protein sequence ID" value="RVW32349.1"/>
    <property type="molecule type" value="Genomic_DNA"/>
</dbReference>
<name>A0A438DA86_VITVI</name>
<organism evidence="1 2">
    <name type="scientific">Vitis vinifera</name>
    <name type="common">Grape</name>
    <dbReference type="NCBI Taxonomy" id="29760"/>
    <lineage>
        <taxon>Eukaryota</taxon>
        <taxon>Viridiplantae</taxon>
        <taxon>Streptophyta</taxon>
        <taxon>Embryophyta</taxon>
        <taxon>Tracheophyta</taxon>
        <taxon>Spermatophyta</taxon>
        <taxon>Magnoliopsida</taxon>
        <taxon>eudicotyledons</taxon>
        <taxon>Gunneridae</taxon>
        <taxon>Pentapetalae</taxon>
        <taxon>rosids</taxon>
        <taxon>Vitales</taxon>
        <taxon>Vitaceae</taxon>
        <taxon>Viteae</taxon>
        <taxon>Vitis</taxon>
    </lineage>
</organism>
<evidence type="ECO:0000313" key="2">
    <source>
        <dbReference type="Proteomes" id="UP000288805"/>
    </source>
</evidence>
<gene>
    <name evidence="1" type="ORF">CK203_087516</name>
</gene>
<sequence>MRCFVRVARHVAAVRTGNCNRLPDLQFAAGLAFFVGSFSEPSEPVAYE</sequence>
<comment type="caution">
    <text evidence="1">The sequence shown here is derived from an EMBL/GenBank/DDBJ whole genome shotgun (WGS) entry which is preliminary data.</text>
</comment>
<protein>
    <submittedName>
        <fullName evidence="1">Uncharacterized protein</fullName>
    </submittedName>
</protein>
<evidence type="ECO:0000313" key="1">
    <source>
        <dbReference type="EMBL" id="RVW32349.1"/>
    </source>
</evidence>
<dbReference type="AlphaFoldDB" id="A0A438DA86"/>